<evidence type="ECO:0000313" key="2">
    <source>
        <dbReference type="EMBL" id="OGG71423.1"/>
    </source>
</evidence>
<accession>A0A1F6ECM0</accession>
<dbReference type="STRING" id="1798508.A3A35_01620"/>
<feature type="compositionally biased region" description="Polar residues" evidence="1">
    <location>
        <begin position="1"/>
        <end position="19"/>
    </location>
</feature>
<feature type="region of interest" description="Disordered" evidence="1">
    <location>
        <begin position="1"/>
        <end position="25"/>
    </location>
</feature>
<gene>
    <name evidence="2" type="ORF">A3A35_01620</name>
</gene>
<dbReference type="EMBL" id="MFLV01000023">
    <property type="protein sequence ID" value="OGG71423.1"/>
    <property type="molecule type" value="Genomic_DNA"/>
</dbReference>
<evidence type="ECO:0000313" key="3">
    <source>
        <dbReference type="Proteomes" id="UP000179115"/>
    </source>
</evidence>
<comment type="caution">
    <text evidence="2">The sequence shown here is derived from an EMBL/GenBank/DDBJ whole genome shotgun (WGS) entry which is preliminary data.</text>
</comment>
<evidence type="ECO:0000256" key="1">
    <source>
        <dbReference type="SAM" id="MobiDB-lite"/>
    </source>
</evidence>
<protein>
    <submittedName>
        <fullName evidence="2">Uncharacterized protein</fullName>
    </submittedName>
</protein>
<sequence>MSTVLCAKNSQRTRPTSNGVDKKQGGYKLMGITETSAPEGRTFRSKSLDCPSPNFAKVLE</sequence>
<organism evidence="2 3">
    <name type="scientific">Candidatus Kaiserbacteria bacterium RIFCSPLOWO2_01_FULL_51_21</name>
    <dbReference type="NCBI Taxonomy" id="1798508"/>
    <lineage>
        <taxon>Bacteria</taxon>
        <taxon>Candidatus Kaiseribacteriota</taxon>
    </lineage>
</organism>
<name>A0A1F6ECM0_9BACT</name>
<dbReference type="AlphaFoldDB" id="A0A1F6ECM0"/>
<proteinExistence type="predicted"/>
<reference evidence="2 3" key="1">
    <citation type="journal article" date="2016" name="Nat. Commun.">
        <title>Thousands of microbial genomes shed light on interconnected biogeochemical processes in an aquifer system.</title>
        <authorList>
            <person name="Anantharaman K."/>
            <person name="Brown C.T."/>
            <person name="Hug L.A."/>
            <person name="Sharon I."/>
            <person name="Castelle C.J."/>
            <person name="Probst A.J."/>
            <person name="Thomas B.C."/>
            <person name="Singh A."/>
            <person name="Wilkins M.J."/>
            <person name="Karaoz U."/>
            <person name="Brodie E.L."/>
            <person name="Williams K.H."/>
            <person name="Hubbard S.S."/>
            <person name="Banfield J.F."/>
        </authorList>
    </citation>
    <scope>NUCLEOTIDE SEQUENCE [LARGE SCALE GENOMIC DNA]</scope>
</reference>
<dbReference type="Proteomes" id="UP000179115">
    <property type="component" value="Unassembled WGS sequence"/>
</dbReference>